<dbReference type="GO" id="GO:0006508">
    <property type="term" value="P:proteolysis"/>
    <property type="evidence" value="ECO:0007669"/>
    <property type="project" value="InterPro"/>
</dbReference>
<dbReference type="InterPro" id="IPR001995">
    <property type="entry name" value="Peptidase_A2_cat"/>
</dbReference>
<dbReference type="Gene3D" id="2.40.70.10">
    <property type="entry name" value="Acid Proteases"/>
    <property type="match status" value="1"/>
</dbReference>
<dbReference type="CDD" id="cd00303">
    <property type="entry name" value="retropepsin_like"/>
    <property type="match status" value="1"/>
</dbReference>
<keyword evidence="4" id="KW-1185">Reference proteome</keyword>
<reference evidence="3 4" key="1">
    <citation type="submission" date="2015-04" db="EMBL/GenBank/DDBJ databases">
        <title>Complete genome sequence of Schizopora paradoxa KUC8140, a cosmopolitan wood degrader in East Asia.</title>
        <authorList>
            <consortium name="DOE Joint Genome Institute"/>
            <person name="Min B."/>
            <person name="Park H."/>
            <person name="Jang Y."/>
            <person name="Kim J.-J."/>
            <person name="Kim K.H."/>
            <person name="Pangilinan J."/>
            <person name="Lipzen A."/>
            <person name="Riley R."/>
            <person name="Grigoriev I.V."/>
            <person name="Spatafora J.W."/>
            <person name="Choi I.-G."/>
        </authorList>
    </citation>
    <scope>NUCLEOTIDE SEQUENCE [LARGE SCALE GENOMIC DNA]</scope>
    <source>
        <strain evidence="3 4">KUC8140</strain>
    </source>
</reference>
<keyword evidence="1" id="KW-0378">Hydrolase</keyword>
<evidence type="ECO:0000313" key="4">
    <source>
        <dbReference type="Proteomes" id="UP000053477"/>
    </source>
</evidence>
<dbReference type="Proteomes" id="UP000053477">
    <property type="component" value="Unassembled WGS sequence"/>
</dbReference>
<evidence type="ECO:0000256" key="1">
    <source>
        <dbReference type="ARBA" id="ARBA00022801"/>
    </source>
</evidence>
<feature type="domain" description="Peptidase A2" evidence="2">
    <location>
        <begin position="29"/>
        <end position="112"/>
    </location>
</feature>
<dbReference type="InterPro" id="IPR021109">
    <property type="entry name" value="Peptidase_aspartic_dom_sf"/>
</dbReference>
<evidence type="ECO:0000259" key="2">
    <source>
        <dbReference type="PROSITE" id="PS50175"/>
    </source>
</evidence>
<dbReference type="SUPFAM" id="SSF50630">
    <property type="entry name" value="Acid proteases"/>
    <property type="match status" value="1"/>
</dbReference>
<dbReference type="EMBL" id="KQ086420">
    <property type="protein sequence ID" value="KLO04836.1"/>
    <property type="molecule type" value="Genomic_DNA"/>
</dbReference>
<dbReference type="AlphaFoldDB" id="A0A0H2RJ17"/>
<dbReference type="InParanoid" id="A0A0H2RJ17"/>
<name>A0A0H2RJ17_9AGAM</name>
<dbReference type="OrthoDB" id="3068303at2759"/>
<dbReference type="PROSITE" id="PS50175">
    <property type="entry name" value="ASP_PROT_RETROV"/>
    <property type="match status" value="1"/>
</dbReference>
<dbReference type="STRING" id="27342.A0A0H2RJ17"/>
<evidence type="ECO:0000313" key="3">
    <source>
        <dbReference type="EMBL" id="KLO04836.1"/>
    </source>
</evidence>
<accession>A0A0H2RJ17</accession>
<dbReference type="GO" id="GO:0004190">
    <property type="term" value="F:aspartic-type endopeptidase activity"/>
    <property type="evidence" value="ECO:0007669"/>
    <property type="project" value="InterPro"/>
</dbReference>
<protein>
    <recommendedName>
        <fullName evidence="2">Peptidase A2 domain-containing protein</fullName>
    </recommendedName>
</protein>
<proteinExistence type="predicted"/>
<organism evidence="3 4">
    <name type="scientific">Schizopora paradoxa</name>
    <dbReference type="NCBI Taxonomy" id="27342"/>
    <lineage>
        <taxon>Eukaryota</taxon>
        <taxon>Fungi</taxon>
        <taxon>Dikarya</taxon>
        <taxon>Basidiomycota</taxon>
        <taxon>Agaricomycotina</taxon>
        <taxon>Agaricomycetes</taxon>
        <taxon>Hymenochaetales</taxon>
        <taxon>Schizoporaceae</taxon>
        <taxon>Schizopora</taxon>
    </lineage>
</organism>
<feature type="non-terminal residue" evidence="3">
    <location>
        <position position="261"/>
    </location>
</feature>
<gene>
    <name evidence="3" type="ORF">SCHPADRAFT_840147</name>
</gene>
<sequence length="261" mass="28850">MARPPGTSYLGAQPTTVNAWLGSYGKNLVKLVADSGADITLISDKTLKQMEAPPKIKHGQPIKVVEITGGTTISGYVTLPIFIDTDKGPVEILVEAYVVKNMTSPIILGNDFADQYSISIIRTGTKTCLAFGETDRLAVKNNRTRLHRKSQKKKKQIKHRNNEGHVRSAVQIIIPPEHCAKVPVTIHFPGDTPYVYVERLFNINKNPEDFYGAPDSIIPRSNPFLQVSNFSSQPIKIMPGEILGIAHNPKNWLDSPSKNQE</sequence>